<keyword evidence="4" id="KW-1185">Reference proteome</keyword>
<feature type="compositionally biased region" description="Low complexity" evidence="1">
    <location>
        <begin position="372"/>
        <end position="393"/>
    </location>
</feature>
<sequence length="393" mass="40453">MVLGAASSSAHSTALDVEPVRPVVETPAYELSADPVTALAGFSPPAISSIVTTTGAGVAPQFRTTVDLPSGPLGIPGVVLKAYQLAATRVGSESPQCKLPWFLLAGIGHIESNHAGNGSVDAYGTTINPIAGPVLDGTLAGNEVIRDTDGGRIDGDATHDRAMGPMQFIPSTWSAWGSDANGDGKADPNNVFDATYSAGRYLCAGITDIMSERNKVAAVLRYNHSMEYVANVLSWATAYSTGVLPTNPIPEPQRPTSSTSKKKPGRSSTDKSTSESREPDDPSTTTSTTSTTTPTQQCVVRGVCLPPGITIPGLPVPGQRTTPSVTPKTITPAPKQGTTKQSGTVGTTKQGTTKQSGTVGTSGSPKSDAARTRPAPTTTGTRTPTTTITVVPR</sequence>
<protein>
    <submittedName>
        <fullName evidence="3">Murein transglycosylase</fullName>
    </submittedName>
</protein>
<evidence type="ECO:0000259" key="2">
    <source>
        <dbReference type="Pfam" id="PF13406"/>
    </source>
</evidence>
<evidence type="ECO:0000256" key="1">
    <source>
        <dbReference type="SAM" id="MobiDB-lite"/>
    </source>
</evidence>
<dbReference type="SUPFAM" id="SSF53955">
    <property type="entry name" value="Lysozyme-like"/>
    <property type="match status" value="1"/>
</dbReference>
<dbReference type="InterPro" id="IPR043426">
    <property type="entry name" value="MltB-like"/>
</dbReference>
<evidence type="ECO:0000313" key="4">
    <source>
        <dbReference type="Proteomes" id="UP001059836"/>
    </source>
</evidence>
<dbReference type="CDD" id="cd13399">
    <property type="entry name" value="Slt35-like"/>
    <property type="match status" value="1"/>
</dbReference>
<feature type="domain" description="Transglycosylase SLT" evidence="2">
    <location>
        <begin position="162"/>
        <end position="202"/>
    </location>
</feature>
<evidence type="ECO:0000313" key="3">
    <source>
        <dbReference type="EMBL" id="QHN37423.1"/>
    </source>
</evidence>
<feature type="compositionally biased region" description="Polar residues" evidence="1">
    <location>
        <begin position="319"/>
        <end position="329"/>
    </location>
</feature>
<dbReference type="InterPro" id="IPR031304">
    <property type="entry name" value="SLT_2"/>
</dbReference>
<dbReference type="PANTHER" id="PTHR30163">
    <property type="entry name" value="MEMBRANE-BOUND LYTIC MUREIN TRANSGLYCOSYLASE B"/>
    <property type="match status" value="1"/>
</dbReference>
<dbReference type="Pfam" id="PF13406">
    <property type="entry name" value="SLT_2"/>
    <property type="match status" value="1"/>
</dbReference>
<gene>
    <name evidence="3" type="ORF">GII31_07685</name>
</gene>
<dbReference type="PANTHER" id="PTHR30163:SF8">
    <property type="entry name" value="LYTIC MUREIN TRANSGLYCOSYLASE"/>
    <property type="match status" value="1"/>
</dbReference>
<accession>A0ABX6IR09</accession>
<feature type="compositionally biased region" description="Basic and acidic residues" evidence="1">
    <location>
        <begin position="268"/>
        <end position="280"/>
    </location>
</feature>
<feature type="region of interest" description="Disordered" evidence="1">
    <location>
        <begin position="310"/>
        <end position="393"/>
    </location>
</feature>
<reference evidence="3" key="1">
    <citation type="journal article" date="2021" name="Nat. Microbiol.">
        <title>Cocultivation of an ultrasmall environmental parasitic bacterium with lytic ability against bacteria associated with wastewater foams.</title>
        <authorList>
            <person name="Batinovic S."/>
            <person name="Rose J.J.A."/>
            <person name="Ratcliffe J."/>
            <person name="Seviour R.J."/>
            <person name="Petrovski S."/>
        </authorList>
    </citation>
    <scope>NUCLEOTIDE SEQUENCE</scope>
    <source>
        <strain evidence="3">CON9</strain>
    </source>
</reference>
<name>A0ABX6IR09_9ACTN</name>
<dbReference type="Gene3D" id="1.10.530.10">
    <property type="match status" value="1"/>
</dbReference>
<proteinExistence type="predicted"/>
<organism evidence="3 4">
    <name type="scientific">Gordonia pseudamarae</name>
    <dbReference type="NCBI Taxonomy" id="2831662"/>
    <lineage>
        <taxon>Bacteria</taxon>
        <taxon>Bacillati</taxon>
        <taxon>Actinomycetota</taxon>
        <taxon>Actinomycetes</taxon>
        <taxon>Mycobacteriales</taxon>
        <taxon>Gordoniaceae</taxon>
        <taxon>Gordonia</taxon>
    </lineage>
</organism>
<feature type="region of interest" description="Disordered" evidence="1">
    <location>
        <begin position="245"/>
        <end position="294"/>
    </location>
</feature>
<dbReference type="EMBL" id="CP045809">
    <property type="protein sequence ID" value="QHN37423.1"/>
    <property type="molecule type" value="Genomic_DNA"/>
</dbReference>
<feature type="compositionally biased region" description="Low complexity" evidence="1">
    <location>
        <begin position="335"/>
        <end position="364"/>
    </location>
</feature>
<feature type="compositionally biased region" description="Low complexity" evidence="1">
    <location>
        <begin position="282"/>
        <end position="294"/>
    </location>
</feature>
<dbReference type="Proteomes" id="UP001059836">
    <property type="component" value="Chromosome"/>
</dbReference>
<dbReference type="InterPro" id="IPR023346">
    <property type="entry name" value="Lysozyme-like_dom_sf"/>
</dbReference>